<feature type="compositionally biased region" description="Polar residues" evidence="1">
    <location>
        <begin position="13"/>
        <end position="22"/>
    </location>
</feature>
<sequence>MANNSPIREMSWPESNPSHTQASSSDLSYSSDSSSANEPDFSIPRQGPRIVIPQEIIMEQHQFWQNCLVVVLFDDGHVKEEQLAEVPWAVQNKLLVLDHWQPNVILDEYRVVSFPLWVEFWGFPLEYYSTYVAEHVGEFVGEVVQVDFSYQGFRNLRYLRVRVNIDPSKPLLMGFYVLLDNGRANRRMVQHAVDEQRQRIKDNFGFSCFIDYESILFVNEAVAFRMSNSRRTTMIRIKKEGEQAKYVTSEFKPISYLRIKSSSSSESRPTNIIRVSDASLSDSDSSSNTPHSYSSPSQNQPTVRGQGMEDELVDIMDIDPLPVTTQEQLMVHDMGPHFLNIQAQQCQINDTFMDLQFNCQEQQHFAEASHGSPIPVSMTTTLVTSNNSLEALLCNEDPESFCFMQSSPAMQVPPYSVPYSQGNLNPLWSPQTLQFSELAQFLPSASTAVNEVANMQLLGHMENIPSPDQTQERSQEVHVPLEDEDYQPFILTHFFKSFIKISGLGFIWDDITEQLLQLRPNIQAQFGDSFTSWACTSANSTNLDTLMGWALVFIPAASGPFLACPLNWFYSFRVYTFLTEKWALFATVSLSAFYDCFDAFTPSPIKRKATSKQPVSFKKQKTYGRVLGKFQLIQARPLQKYPFKKRARFVMDLDPIEEETMLKVNTVARSLNSMGYDRYVGTNVKGRSGGTILAWNQATTCQFFEVSKHWIHTSAISREGTEFLFTCVYGHPTLSERVVLWDFFHQKASVINPPWLIFRNFNQISSSAEKLSITSSTAGANTPKDLMDNDALIDLHAQGNWYTWHNGRLGDAAKCRGVKRDLIVWNRTHFGHVQQQITNLNEELHLIQQSLVNFNYPPPNLLLREKQIRKDLEDKLAKEEILWAQKARQLWLVEGDRNTKYFHAIVKKRRMINHFTRIRDSEGEWTQDYSHMERLAVQYFCDVYNYPNKPQRENIDQFLNSLEADNQNCSSVRQVLDKYATMAGQVLNKDKSIVIFSPNTPRRFKRTLASILGANTSNKLGKYLGVKVDNRLNSAELFKELIEKVEHKLAGWKSRLLSKSGRLTLIKSVLQSTPIYQLSVKPIPNVYANRIDALSTNFYWGHQDNNSKMHLAPKQRLFSSKDNGGLGLRQTSLFNKALMAKQVWRIVNQPASIYSQWARAKYFNNDLEVLPKKTTQPSAIWKCIDKSGKENTKFQRAGQSNNFSRCFCKGGTQNGTLSALQAEGEEKKN</sequence>
<feature type="compositionally biased region" description="Low complexity" evidence="1">
    <location>
        <begin position="23"/>
        <end position="35"/>
    </location>
</feature>
<keyword evidence="2" id="KW-0808">Transferase</keyword>
<evidence type="ECO:0000256" key="1">
    <source>
        <dbReference type="SAM" id="MobiDB-lite"/>
    </source>
</evidence>
<dbReference type="SUPFAM" id="SSF56219">
    <property type="entry name" value="DNase I-like"/>
    <property type="match status" value="1"/>
</dbReference>
<feature type="compositionally biased region" description="Low complexity" evidence="1">
    <location>
        <begin position="276"/>
        <end position="297"/>
    </location>
</feature>
<dbReference type="PANTHER" id="PTHR33116">
    <property type="entry name" value="REVERSE TRANSCRIPTASE ZINC-BINDING DOMAIN-CONTAINING PROTEIN-RELATED-RELATED"/>
    <property type="match status" value="1"/>
</dbReference>
<dbReference type="PANTHER" id="PTHR33116:SF86">
    <property type="entry name" value="REVERSE TRANSCRIPTASE DOMAIN-CONTAINING PROTEIN"/>
    <property type="match status" value="1"/>
</dbReference>
<keyword evidence="2" id="KW-0548">Nucleotidyltransferase</keyword>
<feature type="region of interest" description="Disordered" evidence="1">
    <location>
        <begin position="276"/>
        <end position="305"/>
    </location>
</feature>
<organism evidence="2 3">
    <name type="scientific">Senna tora</name>
    <dbReference type="NCBI Taxonomy" id="362788"/>
    <lineage>
        <taxon>Eukaryota</taxon>
        <taxon>Viridiplantae</taxon>
        <taxon>Streptophyta</taxon>
        <taxon>Embryophyta</taxon>
        <taxon>Tracheophyta</taxon>
        <taxon>Spermatophyta</taxon>
        <taxon>Magnoliopsida</taxon>
        <taxon>eudicotyledons</taxon>
        <taxon>Gunneridae</taxon>
        <taxon>Pentapetalae</taxon>
        <taxon>rosids</taxon>
        <taxon>fabids</taxon>
        <taxon>Fabales</taxon>
        <taxon>Fabaceae</taxon>
        <taxon>Caesalpinioideae</taxon>
        <taxon>Cassia clade</taxon>
        <taxon>Senna</taxon>
    </lineage>
</organism>
<dbReference type="EMBL" id="JAAIUW010000013">
    <property type="protein sequence ID" value="KAF7801724.1"/>
    <property type="molecule type" value="Genomic_DNA"/>
</dbReference>
<dbReference type="AlphaFoldDB" id="A0A834W2D2"/>
<evidence type="ECO:0000313" key="3">
    <source>
        <dbReference type="Proteomes" id="UP000634136"/>
    </source>
</evidence>
<keyword evidence="3" id="KW-1185">Reference proteome</keyword>
<evidence type="ECO:0000313" key="2">
    <source>
        <dbReference type="EMBL" id="KAF7801724.1"/>
    </source>
</evidence>
<dbReference type="Proteomes" id="UP000634136">
    <property type="component" value="Unassembled WGS sequence"/>
</dbReference>
<feature type="region of interest" description="Disordered" evidence="1">
    <location>
        <begin position="1"/>
        <end position="46"/>
    </location>
</feature>
<proteinExistence type="predicted"/>
<protein>
    <submittedName>
        <fullName evidence="2">Reverse transcriptase</fullName>
    </submittedName>
</protein>
<dbReference type="Gene3D" id="3.60.10.10">
    <property type="entry name" value="Endonuclease/exonuclease/phosphatase"/>
    <property type="match status" value="1"/>
</dbReference>
<comment type="caution">
    <text evidence="2">The sequence shown here is derived from an EMBL/GenBank/DDBJ whole genome shotgun (WGS) entry which is preliminary data.</text>
</comment>
<dbReference type="InterPro" id="IPR036691">
    <property type="entry name" value="Endo/exonu/phosph_ase_sf"/>
</dbReference>
<gene>
    <name evidence="2" type="ORF">G2W53_040835</name>
</gene>
<name>A0A834W2D2_9FABA</name>
<dbReference type="GO" id="GO:0003964">
    <property type="term" value="F:RNA-directed DNA polymerase activity"/>
    <property type="evidence" value="ECO:0007669"/>
    <property type="project" value="UniProtKB-KW"/>
</dbReference>
<keyword evidence="2" id="KW-0695">RNA-directed DNA polymerase</keyword>
<accession>A0A834W2D2</accession>
<reference evidence="2" key="1">
    <citation type="submission" date="2020-09" db="EMBL/GenBank/DDBJ databases">
        <title>Genome-Enabled Discovery of Anthraquinone Biosynthesis in Senna tora.</title>
        <authorList>
            <person name="Kang S.-H."/>
            <person name="Pandey R.P."/>
            <person name="Lee C.-M."/>
            <person name="Sim J.-S."/>
            <person name="Jeong J.-T."/>
            <person name="Choi B.-S."/>
            <person name="Jung M."/>
            <person name="Ginzburg D."/>
            <person name="Zhao K."/>
            <person name="Won S.Y."/>
            <person name="Oh T.-J."/>
            <person name="Yu Y."/>
            <person name="Kim N.-H."/>
            <person name="Lee O.R."/>
            <person name="Lee T.-H."/>
            <person name="Bashyal P."/>
            <person name="Kim T.-S."/>
            <person name="Lee W.-H."/>
            <person name="Kawkins C."/>
            <person name="Kim C.-K."/>
            <person name="Kim J.S."/>
            <person name="Ahn B.O."/>
            <person name="Rhee S.Y."/>
            <person name="Sohng J.K."/>
        </authorList>
    </citation>
    <scope>NUCLEOTIDE SEQUENCE</scope>
    <source>
        <tissue evidence="2">Leaf</tissue>
    </source>
</reference>